<dbReference type="PANTHER" id="PTHR24365:SF541">
    <property type="entry name" value="PROTEIN TOLL-RELATED"/>
    <property type="match status" value="1"/>
</dbReference>
<dbReference type="GO" id="GO:0007165">
    <property type="term" value="P:signal transduction"/>
    <property type="evidence" value="ECO:0007669"/>
    <property type="project" value="InterPro"/>
</dbReference>
<keyword evidence="9 13" id="KW-1133">Transmembrane helix</keyword>
<keyword evidence="7" id="KW-0677">Repeat</keyword>
<dbReference type="EMBL" id="CACVKT020004240">
    <property type="protein sequence ID" value="CAC5388683.1"/>
    <property type="molecule type" value="Genomic_DNA"/>
</dbReference>
<dbReference type="SUPFAM" id="SSF52047">
    <property type="entry name" value="RNI-like"/>
    <property type="match status" value="1"/>
</dbReference>
<keyword evidence="4" id="KW-0433">Leucine-rich repeat</keyword>
<keyword evidence="16" id="KW-1185">Reference proteome</keyword>
<dbReference type="AlphaFoldDB" id="A0A6J8BXF5"/>
<evidence type="ECO:0000256" key="10">
    <source>
        <dbReference type="ARBA" id="ARBA00023136"/>
    </source>
</evidence>
<dbReference type="PROSITE" id="PS51450">
    <property type="entry name" value="LRR"/>
    <property type="match status" value="2"/>
</dbReference>
<feature type="domain" description="TIR" evidence="14">
    <location>
        <begin position="329"/>
        <end position="470"/>
    </location>
</feature>
<protein>
    <recommendedName>
        <fullName evidence="14">TIR domain-containing protein</fullName>
    </recommendedName>
</protein>
<dbReference type="Pfam" id="PF13855">
    <property type="entry name" value="LRR_8"/>
    <property type="match status" value="1"/>
</dbReference>
<dbReference type="OrthoDB" id="1081807at2759"/>
<comment type="subcellular location">
    <subcellularLocation>
        <location evidence="1">Membrane</location>
        <topology evidence="1">Single-pass type I membrane protein</topology>
    </subcellularLocation>
</comment>
<dbReference type="GO" id="GO:0005886">
    <property type="term" value="C:plasma membrane"/>
    <property type="evidence" value="ECO:0007669"/>
    <property type="project" value="TreeGrafter"/>
</dbReference>
<evidence type="ECO:0000256" key="6">
    <source>
        <dbReference type="ARBA" id="ARBA00022729"/>
    </source>
</evidence>
<evidence type="ECO:0000259" key="14">
    <source>
        <dbReference type="PROSITE" id="PS50104"/>
    </source>
</evidence>
<keyword evidence="8" id="KW-0391">Immunity</keyword>
<evidence type="ECO:0000256" key="12">
    <source>
        <dbReference type="ARBA" id="ARBA00023180"/>
    </source>
</evidence>
<evidence type="ECO:0000256" key="8">
    <source>
        <dbReference type="ARBA" id="ARBA00022859"/>
    </source>
</evidence>
<evidence type="ECO:0000313" key="15">
    <source>
        <dbReference type="EMBL" id="CAC5388683.1"/>
    </source>
</evidence>
<dbReference type="GO" id="GO:0045087">
    <property type="term" value="P:innate immune response"/>
    <property type="evidence" value="ECO:0007669"/>
    <property type="project" value="UniProtKB-KW"/>
</dbReference>
<dbReference type="Pfam" id="PF01582">
    <property type="entry name" value="TIR"/>
    <property type="match status" value="1"/>
</dbReference>
<dbReference type="InterPro" id="IPR035897">
    <property type="entry name" value="Toll_tir_struct_dom_sf"/>
</dbReference>
<evidence type="ECO:0000256" key="13">
    <source>
        <dbReference type="SAM" id="Phobius"/>
    </source>
</evidence>
<evidence type="ECO:0000256" key="2">
    <source>
        <dbReference type="ARBA" id="ARBA00009634"/>
    </source>
</evidence>
<name>A0A6J8BXF5_MYTCO</name>
<dbReference type="Gene3D" id="3.40.50.10140">
    <property type="entry name" value="Toll/interleukin-1 receptor homology (TIR) domain"/>
    <property type="match status" value="1"/>
</dbReference>
<keyword evidence="5 13" id="KW-0812">Transmembrane</keyword>
<dbReference type="Proteomes" id="UP000507470">
    <property type="component" value="Unassembled WGS sequence"/>
</dbReference>
<proteinExistence type="inferred from homology"/>
<evidence type="ECO:0000256" key="9">
    <source>
        <dbReference type="ARBA" id="ARBA00022989"/>
    </source>
</evidence>
<dbReference type="InterPro" id="IPR001611">
    <property type="entry name" value="Leu-rich_rpt"/>
</dbReference>
<dbReference type="FunFam" id="3.40.50.10140:FF:000001">
    <property type="entry name" value="Toll-like receptor 2"/>
    <property type="match status" value="1"/>
</dbReference>
<evidence type="ECO:0000313" key="16">
    <source>
        <dbReference type="Proteomes" id="UP000507470"/>
    </source>
</evidence>
<keyword evidence="11" id="KW-0675">Receptor</keyword>
<dbReference type="InterPro" id="IPR000157">
    <property type="entry name" value="TIR_dom"/>
</dbReference>
<dbReference type="GO" id="GO:0038023">
    <property type="term" value="F:signaling receptor activity"/>
    <property type="evidence" value="ECO:0007669"/>
    <property type="project" value="TreeGrafter"/>
</dbReference>
<keyword evidence="10 13" id="KW-0472">Membrane</keyword>
<dbReference type="Gene3D" id="3.80.10.10">
    <property type="entry name" value="Ribonuclease Inhibitor"/>
    <property type="match status" value="2"/>
</dbReference>
<dbReference type="SMART" id="SM00365">
    <property type="entry name" value="LRR_SD22"/>
    <property type="match status" value="2"/>
</dbReference>
<evidence type="ECO:0000256" key="5">
    <source>
        <dbReference type="ARBA" id="ARBA00022692"/>
    </source>
</evidence>
<dbReference type="InterPro" id="IPR032675">
    <property type="entry name" value="LRR_dom_sf"/>
</dbReference>
<evidence type="ECO:0000256" key="4">
    <source>
        <dbReference type="ARBA" id="ARBA00022614"/>
    </source>
</evidence>
<dbReference type="SUPFAM" id="SSF52200">
    <property type="entry name" value="Toll/Interleukin receptor TIR domain"/>
    <property type="match status" value="1"/>
</dbReference>
<reference evidence="15 16" key="1">
    <citation type="submission" date="2020-06" db="EMBL/GenBank/DDBJ databases">
        <authorList>
            <person name="Li R."/>
            <person name="Bekaert M."/>
        </authorList>
    </citation>
    <scope>NUCLEOTIDE SEQUENCE [LARGE SCALE GENOMIC DNA]</scope>
    <source>
        <strain evidence="16">wild</strain>
    </source>
</reference>
<sequence>MKILNLSNNKLDFKGFSNLVEDTEKMKLLETLILTNTFPYQMNLPKLLFYYLDATKIRELYINENWFVNATPEVEHIERLPQTLKYLDFSNNKLIDCRFDMPSLKKINMQQNLLGRFLASESYAPMIENDTSYLLETVDLSFNEIHKLKRSVFNNQLKLRIINLSNNLLSDIAFDFSQLTKLEMLDLSNNNITSISNLQAREAISNIQMKSKFKVDLSNNLLECVCKETVFLRWMLNHVTVFHNINRYTCILDSGIVVNRNFVHNAEQVIKGCRDYTILVICISLVLCLAIVIVVAGLIYRYRWKLRYMYYMTKSKYNRYKPPGTDGQYRYDAFISYSDNEQNFIVKECIPKLEVERKLKLCIHQRDFIPGEEITVNITSAIHDSKKTICIITRSFLDSYYCNFEFNMARMENIYHRKGQNILFLVFYEKIPAKDLSLVMLELIQKHSYIEYPNDEHGNVLFWDKIKEAIE</sequence>
<evidence type="ECO:0000256" key="7">
    <source>
        <dbReference type="ARBA" id="ARBA00022737"/>
    </source>
</evidence>
<dbReference type="SMART" id="SM00255">
    <property type="entry name" value="TIR"/>
    <property type="match status" value="1"/>
</dbReference>
<comment type="similarity">
    <text evidence="2">Belongs to the Toll-like receptor family.</text>
</comment>
<keyword evidence="3" id="KW-0399">Innate immunity</keyword>
<keyword evidence="6" id="KW-0732">Signal</keyword>
<evidence type="ECO:0000256" key="1">
    <source>
        <dbReference type="ARBA" id="ARBA00004479"/>
    </source>
</evidence>
<feature type="transmembrane region" description="Helical" evidence="13">
    <location>
        <begin position="276"/>
        <end position="300"/>
    </location>
</feature>
<evidence type="ECO:0000256" key="3">
    <source>
        <dbReference type="ARBA" id="ARBA00022588"/>
    </source>
</evidence>
<dbReference type="PRINTS" id="PR00019">
    <property type="entry name" value="LEURICHRPT"/>
</dbReference>
<accession>A0A6J8BXF5</accession>
<gene>
    <name evidence="15" type="ORF">MCOR_23932</name>
</gene>
<organism evidence="15 16">
    <name type="scientific">Mytilus coruscus</name>
    <name type="common">Sea mussel</name>
    <dbReference type="NCBI Taxonomy" id="42192"/>
    <lineage>
        <taxon>Eukaryota</taxon>
        <taxon>Metazoa</taxon>
        <taxon>Spiralia</taxon>
        <taxon>Lophotrochozoa</taxon>
        <taxon>Mollusca</taxon>
        <taxon>Bivalvia</taxon>
        <taxon>Autobranchia</taxon>
        <taxon>Pteriomorphia</taxon>
        <taxon>Mytilida</taxon>
        <taxon>Mytiloidea</taxon>
        <taxon>Mytilidae</taxon>
        <taxon>Mytilinae</taxon>
        <taxon>Mytilus</taxon>
    </lineage>
</organism>
<dbReference type="PANTHER" id="PTHR24365">
    <property type="entry name" value="TOLL-LIKE RECEPTOR"/>
    <property type="match status" value="1"/>
</dbReference>
<dbReference type="PROSITE" id="PS50104">
    <property type="entry name" value="TIR"/>
    <property type="match status" value="1"/>
</dbReference>
<keyword evidence="12" id="KW-0325">Glycoprotein</keyword>
<evidence type="ECO:0000256" key="11">
    <source>
        <dbReference type="ARBA" id="ARBA00023170"/>
    </source>
</evidence>